<accession>A0A399S3M2</accession>
<comment type="caution">
    <text evidence="2">The sequence shown here is derived from an EMBL/GenBank/DDBJ whole genome shotgun (WGS) entry which is preliminary data.</text>
</comment>
<keyword evidence="1" id="KW-0472">Membrane</keyword>
<name>A0A399S3M2_9BACT</name>
<evidence type="ECO:0000313" key="3">
    <source>
        <dbReference type="Proteomes" id="UP000266005"/>
    </source>
</evidence>
<feature type="transmembrane region" description="Helical" evidence="1">
    <location>
        <begin position="42"/>
        <end position="60"/>
    </location>
</feature>
<keyword evidence="1" id="KW-1133">Transmembrane helix</keyword>
<evidence type="ECO:0000313" key="2">
    <source>
        <dbReference type="EMBL" id="RIJ37069.1"/>
    </source>
</evidence>
<gene>
    <name evidence="2" type="ORF">D1627_14775</name>
</gene>
<dbReference type="Proteomes" id="UP000266005">
    <property type="component" value="Unassembled WGS sequence"/>
</dbReference>
<protein>
    <submittedName>
        <fullName evidence="2">Uncharacterized protein</fullName>
    </submittedName>
</protein>
<keyword evidence="3" id="KW-1185">Reference proteome</keyword>
<dbReference type="RefSeq" id="WP_119433005.1">
    <property type="nucleotide sequence ID" value="NZ_QWGE01000004.1"/>
</dbReference>
<evidence type="ECO:0000256" key="1">
    <source>
        <dbReference type="SAM" id="Phobius"/>
    </source>
</evidence>
<proteinExistence type="predicted"/>
<dbReference type="AlphaFoldDB" id="A0A399S3M2"/>
<sequence>MVESQEQELLVLHLKSWTNEYVKLAAHRNQAKVTEKESGNNLIAYVALGVAQIALHIALLKNN</sequence>
<reference evidence="3" key="1">
    <citation type="submission" date="2018-08" db="EMBL/GenBank/DDBJ databases">
        <title>Mucilaginibacter sp. MYSH2.</title>
        <authorList>
            <person name="Seo T."/>
        </authorList>
    </citation>
    <scope>NUCLEOTIDE SEQUENCE [LARGE SCALE GENOMIC DNA]</scope>
    <source>
        <strain evidence="3">KIRAN</strain>
    </source>
</reference>
<organism evidence="2 3">
    <name type="scientific">Pontibacter oryzae</name>
    <dbReference type="NCBI Taxonomy" id="2304593"/>
    <lineage>
        <taxon>Bacteria</taxon>
        <taxon>Pseudomonadati</taxon>
        <taxon>Bacteroidota</taxon>
        <taxon>Cytophagia</taxon>
        <taxon>Cytophagales</taxon>
        <taxon>Hymenobacteraceae</taxon>
        <taxon>Pontibacter</taxon>
    </lineage>
</organism>
<keyword evidence="1" id="KW-0812">Transmembrane</keyword>
<dbReference type="EMBL" id="QWGE01000004">
    <property type="protein sequence ID" value="RIJ37069.1"/>
    <property type="molecule type" value="Genomic_DNA"/>
</dbReference>